<feature type="compositionally biased region" description="Basic and acidic residues" evidence="1">
    <location>
        <begin position="31"/>
        <end position="40"/>
    </location>
</feature>
<feature type="region of interest" description="Disordered" evidence="1">
    <location>
        <begin position="1"/>
        <end position="49"/>
    </location>
</feature>
<proteinExistence type="predicted"/>
<feature type="compositionally biased region" description="Low complexity" evidence="1">
    <location>
        <begin position="8"/>
        <end position="22"/>
    </location>
</feature>
<reference evidence="2" key="1">
    <citation type="journal article" date="2015" name="Nature">
        <title>Complex archaea that bridge the gap between prokaryotes and eukaryotes.</title>
        <authorList>
            <person name="Spang A."/>
            <person name="Saw J.H."/>
            <person name="Jorgensen S.L."/>
            <person name="Zaremba-Niedzwiedzka K."/>
            <person name="Martijn J."/>
            <person name="Lind A.E."/>
            <person name="van Eijk R."/>
            <person name="Schleper C."/>
            <person name="Guy L."/>
            <person name="Ettema T.J."/>
        </authorList>
    </citation>
    <scope>NUCLEOTIDE SEQUENCE</scope>
</reference>
<protein>
    <submittedName>
        <fullName evidence="2">Uncharacterized protein</fullName>
    </submittedName>
</protein>
<organism evidence="2">
    <name type="scientific">marine sediment metagenome</name>
    <dbReference type="NCBI Taxonomy" id="412755"/>
    <lineage>
        <taxon>unclassified sequences</taxon>
        <taxon>metagenomes</taxon>
        <taxon>ecological metagenomes</taxon>
    </lineage>
</organism>
<comment type="caution">
    <text evidence="2">The sequence shown here is derived from an EMBL/GenBank/DDBJ whole genome shotgun (WGS) entry which is preliminary data.</text>
</comment>
<gene>
    <name evidence="2" type="ORF">LCGC14_0372400</name>
</gene>
<accession>A0A0F9TAJ9</accession>
<name>A0A0F9TAJ9_9ZZZZ</name>
<dbReference type="EMBL" id="LAZR01000298">
    <property type="protein sequence ID" value="KKN76214.1"/>
    <property type="molecule type" value="Genomic_DNA"/>
</dbReference>
<dbReference type="AlphaFoldDB" id="A0A0F9TAJ9"/>
<evidence type="ECO:0000313" key="2">
    <source>
        <dbReference type="EMBL" id="KKN76214.1"/>
    </source>
</evidence>
<sequence length="96" mass="10107">MGKKKTGSKTLESSTTESTSTEPIPDPNDAEPPKPAESPKPKSAPKFNGPTIILKDIDVKGGGVVSVTCLDNKVPVGKIQIIAIKAGDATYVYRRV</sequence>
<evidence type="ECO:0000256" key="1">
    <source>
        <dbReference type="SAM" id="MobiDB-lite"/>
    </source>
</evidence>